<name>A0AAN8ZIQ1_9MAGN</name>
<feature type="domain" description="Major facilitator superfamily (MFS) profile" evidence="6">
    <location>
        <begin position="1"/>
        <end position="308"/>
    </location>
</feature>
<dbReference type="Proteomes" id="UP001370490">
    <property type="component" value="Unassembled WGS sequence"/>
</dbReference>
<dbReference type="EMBL" id="JBAMMX010000005">
    <property type="protein sequence ID" value="KAK6939182.1"/>
    <property type="molecule type" value="Genomic_DNA"/>
</dbReference>
<keyword evidence="2 5" id="KW-0812">Transmembrane</keyword>
<comment type="caution">
    <text evidence="7">The sequence shown here is derived from an EMBL/GenBank/DDBJ whole genome shotgun (WGS) entry which is preliminary data.</text>
</comment>
<evidence type="ECO:0000259" key="6">
    <source>
        <dbReference type="PROSITE" id="PS50850"/>
    </source>
</evidence>
<dbReference type="AlphaFoldDB" id="A0AAN8ZIQ1"/>
<keyword evidence="7" id="KW-0762">Sugar transport</keyword>
<dbReference type="InterPro" id="IPR005828">
    <property type="entry name" value="MFS_sugar_transport-like"/>
</dbReference>
<feature type="transmembrane region" description="Helical" evidence="5">
    <location>
        <begin position="210"/>
        <end position="228"/>
    </location>
</feature>
<keyword evidence="7" id="KW-0813">Transport</keyword>
<evidence type="ECO:0000313" key="7">
    <source>
        <dbReference type="EMBL" id="KAK6939182.1"/>
    </source>
</evidence>
<organism evidence="7 8">
    <name type="scientific">Dillenia turbinata</name>
    <dbReference type="NCBI Taxonomy" id="194707"/>
    <lineage>
        <taxon>Eukaryota</taxon>
        <taxon>Viridiplantae</taxon>
        <taxon>Streptophyta</taxon>
        <taxon>Embryophyta</taxon>
        <taxon>Tracheophyta</taxon>
        <taxon>Spermatophyta</taxon>
        <taxon>Magnoliopsida</taxon>
        <taxon>eudicotyledons</taxon>
        <taxon>Gunneridae</taxon>
        <taxon>Pentapetalae</taxon>
        <taxon>Dilleniales</taxon>
        <taxon>Dilleniaceae</taxon>
        <taxon>Dillenia</taxon>
    </lineage>
</organism>
<protein>
    <submittedName>
        <fullName evidence="7">Major facilitator, sugar transporter-like</fullName>
    </submittedName>
</protein>
<dbReference type="PANTHER" id="PTHR24064">
    <property type="entry name" value="SOLUTE CARRIER FAMILY 22 MEMBER"/>
    <property type="match status" value="1"/>
</dbReference>
<evidence type="ECO:0000256" key="5">
    <source>
        <dbReference type="SAM" id="Phobius"/>
    </source>
</evidence>
<feature type="transmembrane region" description="Helical" evidence="5">
    <location>
        <begin position="249"/>
        <end position="270"/>
    </location>
</feature>
<dbReference type="SUPFAM" id="SSF103473">
    <property type="entry name" value="MFS general substrate transporter"/>
    <property type="match status" value="1"/>
</dbReference>
<evidence type="ECO:0000256" key="2">
    <source>
        <dbReference type="ARBA" id="ARBA00022692"/>
    </source>
</evidence>
<evidence type="ECO:0000313" key="8">
    <source>
        <dbReference type="Proteomes" id="UP001370490"/>
    </source>
</evidence>
<evidence type="ECO:0000256" key="4">
    <source>
        <dbReference type="ARBA" id="ARBA00023136"/>
    </source>
</evidence>
<dbReference type="InterPro" id="IPR036259">
    <property type="entry name" value="MFS_trans_sf"/>
</dbReference>
<feature type="transmembrane region" description="Helical" evidence="5">
    <location>
        <begin position="282"/>
        <end position="303"/>
    </location>
</feature>
<reference evidence="7 8" key="1">
    <citation type="submission" date="2023-12" db="EMBL/GenBank/DDBJ databases">
        <title>A high-quality genome assembly for Dillenia turbinata (Dilleniales).</title>
        <authorList>
            <person name="Chanderbali A."/>
        </authorList>
    </citation>
    <scope>NUCLEOTIDE SEQUENCE [LARGE SCALE GENOMIC DNA]</scope>
    <source>
        <strain evidence="7">LSX21</strain>
        <tissue evidence="7">Leaf</tissue>
    </source>
</reference>
<keyword evidence="4 5" id="KW-0472">Membrane</keyword>
<dbReference type="GO" id="GO:0022857">
    <property type="term" value="F:transmembrane transporter activity"/>
    <property type="evidence" value="ECO:0007669"/>
    <property type="project" value="InterPro"/>
</dbReference>
<evidence type="ECO:0000256" key="3">
    <source>
        <dbReference type="ARBA" id="ARBA00022989"/>
    </source>
</evidence>
<feature type="transmembrane region" description="Helical" evidence="5">
    <location>
        <begin position="24"/>
        <end position="43"/>
    </location>
</feature>
<dbReference type="GO" id="GO:0016020">
    <property type="term" value="C:membrane"/>
    <property type="evidence" value="ECO:0007669"/>
    <property type="project" value="UniProtKB-SubCell"/>
</dbReference>
<gene>
    <name evidence="7" type="ORF">RJ641_028713</name>
</gene>
<keyword evidence="3 5" id="KW-1133">Transmembrane helix</keyword>
<dbReference type="InterPro" id="IPR020846">
    <property type="entry name" value="MFS_dom"/>
</dbReference>
<dbReference type="PROSITE" id="PS50850">
    <property type="entry name" value="MFS"/>
    <property type="match status" value="1"/>
</dbReference>
<comment type="subcellular location">
    <subcellularLocation>
        <location evidence="1">Membrane</location>
        <topology evidence="1">Multi-pass membrane protein</topology>
    </subcellularLocation>
</comment>
<proteinExistence type="predicted"/>
<feature type="transmembrane region" description="Helical" evidence="5">
    <location>
        <begin position="185"/>
        <end position="204"/>
    </location>
</feature>
<keyword evidence="8" id="KW-1185">Reference proteome</keyword>
<dbReference type="Gene3D" id="1.20.1250.20">
    <property type="entry name" value="MFS general substrate transporter like domains"/>
    <property type="match status" value="1"/>
</dbReference>
<feature type="transmembrane region" description="Helical" evidence="5">
    <location>
        <begin position="154"/>
        <end position="173"/>
    </location>
</feature>
<sequence>MAVCAIFNGLSNATNDHTPEEADLVWRLILILGAIPAGLTYYWRIMMPETARYTALVEQNIRKAVKDMEKVFEIPMDQMIQDLKGLPSTQSYPLFSMQFLRHHGINLCACAMSWFLVDVVYYSSNLFQSHIYKRLLPDPREVNAYQEAYEVAKLQAIIAICSTIPGYWATVFLMDHVGRVKIQALGFFFMATCLLAIGLPYATYWNTHSGFGFIFLYGLTFCFSNFGPNTTTFIVPAELFPARFRSTSHGISGAVGKVGAIVGAVGFLWASDCKGDAKEMEMTASLVTLALVCILGMLLTLSFTPETMGRSLEENEKE</sequence>
<dbReference type="Pfam" id="PF00083">
    <property type="entry name" value="Sugar_tr"/>
    <property type="match status" value="1"/>
</dbReference>
<evidence type="ECO:0000256" key="1">
    <source>
        <dbReference type="ARBA" id="ARBA00004141"/>
    </source>
</evidence>
<accession>A0AAN8ZIQ1</accession>